<dbReference type="PANTHER" id="PTHR33434:SF4">
    <property type="entry name" value="PHOSPHATASE PROTEIN"/>
    <property type="match status" value="1"/>
</dbReference>
<feature type="domain" description="DhaL" evidence="1">
    <location>
        <begin position="7"/>
        <end position="198"/>
    </location>
</feature>
<dbReference type="GO" id="GO:0006071">
    <property type="term" value="P:glycerol metabolic process"/>
    <property type="evidence" value="ECO:0007669"/>
    <property type="project" value="InterPro"/>
</dbReference>
<reference evidence="2 3" key="1">
    <citation type="submission" date="2014-02" db="EMBL/GenBank/DDBJ databases">
        <title>Genome sequence of Ureaplasma diversum strain 246.</title>
        <authorList>
            <person name="Sirand-Pugnet P."/>
            <person name="Breton M."/>
            <person name="Dordet-Frisoni E."/>
            <person name="Baranowski E."/>
            <person name="Barre A."/>
            <person name="Couture C."/>
            <person name="Dupuy V."/>
            <person name="Gaurivaud P."/>
            <person name="Jacob D."/>
            <person name="Lemaitre C."/>
            <person name="Manso-Silvan L."/>
            <person name="Nikolski M."/>
            <person name="Nouvel L.-X."/>
            <person name="Poumarat F."/>
            <person name="Tardy F."/>
            <person name="Thebault P."/>
            <person name="Theil S."/>
            <person name="Citti C."/>
            <person name="Thiaucourt F."/>
            <person name="Blanchard A."/>
        </authorList>
    </citation>
    <scope>NUCLEOTIDE SEQUENCE [LARGE SCALE GENOMIC DNA]</scope>
    <source>
        <strain evidence="2 3">NCTC 246</strain>
    </source>
</reference>
<dbReference type="PANTHER" id="PTHR33434">
    <property type="entry name" value="DEGV DOMAIN-CONTAINING PROTEIN DR_1986-RELATED"/>
    <property type="match status" value="1"/>
</dbReference>
<dbReference type="OrthoDB" id="9760324at2"/>
<gene>
    <name evidence="2" type="primary">dhaK</name>
    <name evidence="2" type="ORF">UDIV_5540</name>
</gene>
<keyword evidence="3" id="KW-1185">Reference proteome</keyword>
<name>A0A084EXH5_9BACT</name>
<dbReference type="EMBL" id="JFDP01000066">
    <property type="protein sequence ID" value="KEZ22667.1"/>
    <property type="molecule type" value="Genomic_DNA"/>
</dbReference>
<dbReference type="PROSITE" id="PS51480">
    <property type="entry name" value="DHAL"/>
    <property type="match status" value="1"/>
</dbReference>
<evidence type="ECO:0000259" key="1">
    <source>
        <dbReference type="PROSITE" id="PS51480"/>
    </source>
</evidence>
<dbReference type="eggNOG" id="COG1461">
    <property type="taxonomic scope" value="Bacteria"/>
</dbReference>
<dbReference type="SMART" id="SM01121">
    <property type="entry name" value="Dak1_2"/>
    <property type="match status" value="1"/>
</dbReference>
<dbReference type="GO" id="GO:0004371">
    <property type="term" value="F:glycerone kinase activity"/>
    <property type="evidence" value="ECO:0007669"/>
    <property type="project" value="InterPro"/>
</dbReference>
<dbReference type="SMART" id="SM01120">
    <property type="entry name" value="Dak2"/>
    <property type="match status" value="1"/>
</dbReference>
<evidence type="ECO:0000313" key="3">
    <source>
        <dbReference type="Proteomes" id="UP000028537"/>
    </source>
</evidence>
<dbReference type="RefSeq" id="WP_038103178.1">
    <property type="nucleotide sequence ID" value="NZ_JFDP01000066.1"/>
</dbReference>
<dbReference type="NCBIfam" id="TIGR03599">
    <property type="entry name" value="YloV"/>
    <property type="match status" value="1"/>
</dbReference>
<dbReference type="InterPro" id="IPR050270">
    <property type="entry name" value="DegV_domain_contain"/>
</dbReference>
<dbReference type="Pfam" id="PF02734">
    <property type="entry name" value="Dak2"/>
    <property type="match status" value="1"/>
</dbReference>
<evidence type="ECO:0000313" key="2">
    <source>
        <dbReference type="EMBL" id="KEZ22667.1"/>
    </source>
</evidence>
<keyword evidence="2" id="KW-0418">Kinase</keyword>
<dbReference type="Pfam" id="PF13684">
    <property type="entry name" value="FakA-like_C"/>
    <property type="match status" value="1"/>
</dbReference>
<dbReference type="InterPro" id="IPR048394">
    <property type="entry name" value="FakA-like_M"/>
</dbReference>
<organism evidence="2 3">
    <name type="scientific">Ureaplasma diversum NCTC 246</name>
    <dbReference type="NCBI Taxonomy" id="1188241"/>
    <lineage>
        <taxon>Bacteria</taxon>
        <taxon>Bacillati</taxon>
        <taxon>Mycoplasmatota</taxon>
        <taxon>Mycoplasmoidales</taxon>
        <taxon>Mycoplasmoidaceae</taxon>
        <taxon>Ureaplasma</taxon>
    </lineage>
</organism>
<protein>
    <submittedName>
        <fullName evidence="2">Dihydroxyacetone-related kinase</fullName>
    </submittedName>
</protein>
<dbReference type="InterPro" id="IPR019986">
    <property type="entry name" value="YloV-like"/>
</dbReference>
<comment type="caution">
    <text evidence="2">The sequence shown here is derived from an EMBL/GenBank/DDBJ whole genome shotgun (WGS) entry which is preliminary data.</text>
</comment>
<dbReference type="InterPro" id="IPR036117">
    <property type="entry name" value="DhaL_dom_sf"/>
</dbReference>
<sequence length="562" mass="62688">MKTIKLEMFKQMLIAGSKALELESDYINNLNVFPVPDGDTGSNMKTTANGAISSILNDTINNFAILAKTYSRGLLMNARGNSGVILSQIFRGFFEKLATDSQEVSIQEIQAAFVNAKEHAYNSVSTPIEGTILTIIRVISEEIVNEEFETANELFDFAVAIGQDTLEKTPDMLPALKEAGVVDSGGYGLVCLLKGMSDQLSGRFDESVLVSNKNSNKAADLNNFIGFNNEPEEGFGYCSEIIMSLNKKITPDAPEKHYFNIESYKRELSKFGDSMVVVQDDDLVKVHIHTTRPHKLLQVSQKYGEFDKVKFENMTNQFYENLQRRGINYKEYNSETKREFKQKIVVTVPSSKFKKRILSEYGIEQVIVTEEDGTPSIQDFVNKINQANATHVIIITDDSNLVLAAEQATKIVAENGVIASVVAGNNAFQALLAISYFDERSEFKANVKSMNKAIKKSHSALVSTAAKSVNYTHITVTEGESISIINKQVVASNKEEFSVLKRTIDLLISVSKHKAICYIFYGINANLEDVKQIEKYVSEKYGLICDIEFTGQKLYQYYIGVQ</sequence>
<dbReference type="InterPro" id="IPR033470">
    <property type="entry name" value="FakA-like_C"/>
</dbReference>
<keyword evidence="2" id="KW-0808">Transferase</keyword>
<dbReference type="Gene3D" id="1.25.40.340">
    <property type="match status" value="1"/>
</dbReference>
<dbReference type="SUPFAM" id="SSF101473">
    <property type="entry name" value="DhaL-like"/>
    <property type="match status" value="1"/>
</dbReference>
<dbReference type="InterPro" id="IPR004007">
    <property type="entry name" value="DhaL_dom"/>
</dbReference>
<proteinExistence type="predicted"/>
<dbReference type="AlphaFoldDB" id="A0A084EXH5"/>
<dbReference type="Proteomes" id="UP000028537">
    <property type="component" value="Unassembled WGS sequence"/>
</dbReference>
<dbReference type="Pfam" id="PF21645">
    <property type="entry name" value="FakA-like_M"/>
    <property type="match status" value="1"/>
</dbReference>
<accession>A0A084EXH5</accession>